<protein>
    <recommendedName>
        <fullName evidence="3">RCC1-like domain-containing protein</fullName>
    </recommendedName>
</protein>
<feature type="repeat" description="RCC1" evidence="2">
    <location>
        <begin position="300"/>
        <end position="361"/>
    </location>
</feature>
<reference evidence="5" key="1">
    <citation type="journal article" date="2014" name="Science">
        <title>The coffee genome provides insight into the convergent evolution of caffeine biosynthesis.</title>
        <authorList>
            <person name="Denoeud F."/>
            <person name="Carretero-Paulet L."/>
            <person name="Dereeper A."/>
            <person name="Droc G."/>
            <person name="Guyot R."/>
            <person name="Pietrella M."/>
            <person name="Zheng C."/>
            <person name="Alberti A."/>
            <person name="Anthony F."/>
            <person name="Aprea G."/>
            <person name="Aury J.M."/>
            <person name="Bento P."/>
            <person name="Bernard M."/>
            <person name="Bocs S."/>
            <person name="Campa C."/>
            <person name="Cenci A."/>
            <person name="Combes M.C."/>
            <person name="Crouzillat D."/>
            <person name="Da Silva C."/>
            <person name="Daddiego L."/>
            <person name="De Bellis F."/>
            <person name="Dussert S."/>
            <person name="Garsmeur O."/>
            <person name="Gayraud T."/>
            <person name="Guignon V."/>
            <person name="Jahn K."/>
            <person name="Jamilloux V."/>
            <person name="Joet T."/>
            <person name="Labadie K."/>
            <person name="Lan T."/>
            <person name="Leclercq J."/>
            <person name="Lepelley M."/>
            <person name="Leroy T."/>
            <person name="Li L.T."/>
            <person name="Librado P."/>
            <person name="Lopez L."/>
            <person name="Munoz A."/>
            <person name="Noel B."/>
            <person name="Pallavicini A."/>
            <person name="Perrotta G."/>
            <person name="Poncet V."/>
            <person name="Pot D."/>
            <person name="Priyono X."/>
            <person name="Rigoreau M."/>
            <person name="Rouard M."/>
            <person name="Rozas J."/>
            <person name="Tranchant-Dubreuil C."/>
            <person name="VanBuren R."/>
            <person name="Zhang Q."/>
            <person name="Andrade A.C."/>
            <person name="Argout X."/>
            <person name="Bertrand B."/>
            <person name="de Kochko A."/>
            <person name="Graziosi G."/>
            <person name="Henry R.J."/>
            <person name="Jayarama X."/>
            <person name="Ming R."/>
            <person name="Nagai C."/>
            <person name="Rounsley S."/>
            <person name="Sankoff D."/>
            <person name="Giuliano G."/>
            <person name="Albert V.A."/>
            <person name="Wincker P."/>
            <person name="Lashermes P."/>
        </authorList>
    </citation>
    <scope>NUCLEOTIDE SEQUENCE [LARGE SCALE GENOMIC DNA]</scope>
    <source>
        <strain evidence="5">cv. DH200-94</strain>
    </source>
</reference>
<dbReference type="AlphaFoldDB" id="A0A068U1F5"/>
<dbReference type="OrthoDB" id="8068875at2759"/>
<dbReference type="OMA" id="GRGITCE"/>
<dbReference type="EMBL" id="HG739092">
    <property type="protein sequence ID" value="CDP02341.1"/>
    <property type="molecule type" value="Genomic_DNA"/>
</dbReference>
<keyword evidence="1" id="KW-0677">Repeat</keyword>
<evidence type="ECO:0000256" key="2">
    <source>
        <dbReference type="PROSITE-ProRule" id="PRU00235"/>
    </source>
</evidence>
<dbReference type="Gramene" id="CDP02341">
    <property type="protein sequence ID" value="CDP02341"/>
    <property type="gene ID" value="GSCOC_T00039702001"/>
</dbReference>
<feature type="repeat" description="RCC1" evidence="2">
    <location>
        <begin position="245"/>
        <end position="299"/>
    </location>
</feature>
<dbReference type="InterPro" id="IPR000408">
    <property type="entry name" value="Reg_chr_condens"/>
</dbReference>
<dbReference type="PANTHER" id="PTHR22870:SF408">
    <property type="entry name" value="OS09G0560450 PROTEIN"/>
    <property type="match status" value="1"/>
</dbReference>
<keyword evidence="5" id="KW-1185">Reference proteome</keyword>
<feature type="repeat" description="RCC1" evidence="2">
    <location>
        <begin position="19"/>
        <end position="78"/>
    </location>
</feature>
<dbReference type="InParanoid" id="A0A068U1F5"/>
<accession>A0A068U1F5</accession>
<dbReference type="Gene3D" id="2.130.10.30">
    <property type="entry name" value="Regulator of chromosome condensation 1/beta-lactamase-inhibitor protein II"/>
    <property type="match status" value="2"/>
</dbReference>
<feature type="domain" description="RCC1-like" evidence="3">
    <location>
        <begin position="167"/>
        <end position="410"/>
    </location>
</feature>
<feature type="repeat" description="RCC1" evidence="2">
    <location>
        <begin position="184"/>
        <end position="244"/>
    </location>
</feature>
<dbReference type="Proteomes" id="UP000295252">
    <property type="component" value="Chromosome IX"/>
</dbReference>
<evidence type="ECO:0000256" key="1">
    <source>
        <dbReference type="ARBA" id="ARBA00022737"/>
    </source>
</evidence>
<sequence>MDIDEIFGESRPVSLPTKSAVYVWGYNQSGQTGRKGRERNMRIPRQLPPDLFGCPAGGNSRWLDIACGREHTAAVASDGSLFTWGANDFGQLGDGTETGRKHPQKVRQLQSEFVVSVSCGAHCTAAIAEPRQNDGTMSVRRLWVWGQNQGSNYPRLYWGDFAPNTIIRQVSCGAVHVVALSEEGLLQAWGYNEYGQLGRGVTCEGLQGARVIKGYAKFLDDAPELVKIVQVSCGEYHTAAISEDGEVYTWGLGSMGQLGHSSLQSGDKELLPRRVVALDGIFIKDIACGGVHTCALTANGALYAWGGGQAGQLGLGPQTEFFSCVPNESEVMLRNLPVLVIPTGVQLVACGYSHTLVSTRDGRIHGWGYNSYGQAANEKSTYAWFPSPVDWCVGEVRKLAAGGGHSAVLTDACSLKELCEFRLADCMTLSNASKIEDVASRTGSDALARLCERLRAHRCGAGECNYDNDDDEFGG</sequence>
<proteinExistence type="predicted"/>
<evidence type="ECO:0000259" key="3">
    <source>
        <dbReference type="Pfam" id="PF25390"/>
    </source>
</evidence>
<dbReference type="Pfam" id="PF00415">
    <property type="entry name" value="RCC1"/>
    <property type="match status" value="2"/>
</dbReference>
<dbReference type="InterPro" id="IPR009091">
    <property type="entry name" value="RCC1/BLIP-II"/>
</dbReference>
<evidence type="ECO:0000313" key="4">
    <source>
        <dbReference type="EMBL" id="CDP02341.1"/>
    </source>
</evidence>
<organism evidence="4 5">
    <name type="scientific">Coffea canephora</name>
    <name type="common">Robusta coffee</name>
    <dbReference type="NCBI Taxonomy" id="49390"/>
    <lineage>
        <taxon>Eukaryota</taxon>
        <taxon>Viridiplantae</taxon>
        <taxon>Streptophyta</taxon>
        <taxon>Embryophyta</taxon>
        <taxon>Tracheophyta</taxon>
        <taxon>Spermatophyta</taxon>
        <taxon>Magnoliopsida</taxon>
        <taxon>eudicotyledons</taxon>
        <taxon>Gunneridae</taxon>
        <taxon>Pentapetalae</taxon>
        <taxon>asterids</taxon>
        <taxon>lamiids</taxon>
        <taxon>Gentianales</taxon>
        <taxon>Rubiaceae</taxon>
        <taxon>Ixoroideae</taxon>
        <taxon>Gardenieae complex</taxon>
        <taxon>Bertiereae - Coffeeae clade</taxon>
        <taxon>Coffeeae</taxon>
        <taxon>Coffea</taxon>
    </lineage>
</organism>
<dbReference type="InterPro" id="IPR058923">
    <property type="entry name" value="RCC1-like_dom"/>
</dbReference>
<feature type="repeat" description="RCC1" evidence="2">
    <location>
        <begin position="79"/>
        <end position="130"/>
    </location>
</feature>
<gene>
    <name evidence="4" type="ORF">GSCOC_T00039702001</name>
</gene>
<dbReference type="STRING" id="49390.A0A068U1F5"/>
<dbReference type="FunCoup" id="A0A068U1F5">
    <property type="interactions" value="885"/>
</dbReference>
<dbReference type="PhylomeDB" id="A0A068U1F5"/>
<dbReference type="SUPFAM" id="SSF50985">
    <property type="entry name" value="RCC1/BLIP-II"/>
    <property type="match status" value="2"/>
</dbReference>
<evidence type="ECO:0000313" key="5">
    <source>
        <dbReference type="Proteomes" id="UP000295252"/>
    </source>
</evidence>
<dbReference type="Pfam" id="PF25390">
    <property type="entry name" value="WD40_RLD"/>
    <property type="match status" value="1"/>
</dbReference>
<dbReference type="PROSITE" id="PS50012">
    <property type="entry name" value="RCC1_3"/>
    <property type="match status" value="6"/>
</dbReference>
<dbReference type="InterPro" id="IPR051210">
    <property type="entry name" value="Ub_ligase/GEF_domain"/>
</dbReference>
<dbReference type="PRINTS" id="PR00633">
    <property type="entry name" value="RCCNDNSATION"/>
</dbReference>
<name>A0A068U1F5_COFCA</name>
<dbReference type="PANTHER" id="PTHR22870">
    <property type="entry name" value="REGULATOR OF CHROMOSOME CONDENSATION"/>
    <property type="match status" value="1"/>
</dbReference>
<dbReference type="PROSITE" id="PS00626">
    <property type="entry name" value="RCC1_2"/>
    <property type="match status" value="2"/>
</dbReference>
<feature type="repeat" description="RCC1" evidence="2">
    <location>
        <begin position="362"/>
        <end position="412"/>
    </location>
</feature>